<dbReference type="InterPro" id="IPR050765">
    <property type="entry name" value="Riboflavin_Biosynth_HTPR"/>
</dbReference>
<dbReference type="EMBL" id="BSTI01000015">
    <property type="protein sequence ID" value="GLY69130.1"/>
    <property type="molecule type" value="Genomic_DNA"/>
</dbReference>
<dbReference type="Proteomes" id="UP001165136">
    <property type="component" value="Unassembled WGS sequence"/>
</dbReference>
<dbReference type="PANTHER" id="PTHR38011">
    <property type="entry name" value="DIHYDROFOLATE REDUCTASE FAMILY PROTEIN (AFU_ORTHOLOGUE AFUA_8G06820)"/>
    <property type="match status" value="1"/>
</dbReference>
<evidence type="ECO:0000313" key="2">
    <source>
        <dbReference type="EMBL" id="GLY69130.1"/>
    </source>
</evidence>
<dbReference type="PANTHER" id="PTHR38011:SF12">
    <property type="entry name" value="BIFUNCTIONAL DEAMINASE-REDUCTASE DOMAIN PROTEIN"/>
    <property type="match status" value="1"/>
</dbReference>
<dbReference type="AlphaFoldDB" id="A0A9W6R803"/>
<name>A0A9W6R803_9PSEU</name>
<dbReference type="GO" id="GO:0009231">
    <property type="term" value="P:riboflavin biosynthetic process"/>
    <property type="evidence" value="ECO:0007669"/>
    <property type="project" value="InterPro"/>
</dbReference>
<keyword evidence="3" id="KW-1185">Reference proteome</keyword>
<dbReference type="Gene3D" id="3.40.430.10">
    <property type="entry name" value="Dihydrofolate Reductase, subunit A"/>
    <property type="match status" value="1"/>
</dbReference>
<dbReference type="Pfam" id="PF01872">
    <property type="entry name" value="RibD_C"/>
    <property type="match status" value="1"/>
</dbReference>
<organism evidence="2 3">
    <name type="scientific">Amycolatopsis taiwanensis</name>
    <dbReference type="NCBI Taxonomy" id="342230"/>
    <lineage>
        <taxon>Bacteria</taxon>
        <taxon>Bacillati</taxon>
        <taxon>Actinomycetota</taxon>
        <taxon>Actinomycetes</taxon>
        <taxon>Pseudonocardiales</taxon>
        <taxon>Pseudonocardiaceae</taxon>
        <taxon>Amycolatopsis</taxon>
    </lineage>
</organism>
<protein>
    <submittedName>
        <fullName evidence="2">Deaminase</fullName>
    </submittedName>
</protein>
<evidence type="ECO:0000313" key="3">
    <source>
        <dbReference type="Proteomes" id="UP001165136"/>
    </source>
</evidence>
<gene>
    <name evidence="2" type="ORF">Atai01_57490</name>
</gene>
<feature type="domain" description="Bacterial bifunctional deaminase-reductase C-terminal" evidence="1">
    <location>
        <begin position="12"/>
        <end position="169"/>
    </location>
</feature>
<sequence length="188" mass="19845">MIETTSGSGPRLLYSATMSLDGFIAGPGGDQSWMTRYLGPNPVADELIDDIGALLVGARTFTGDDPNRGTDKEGAFSGQWHGPQIVLTHRPPADPPEGVRFVDDLAEAVSAAKSAAGTKKYVNVLGASIGRQCLEAGLLDEILVLIAPVLLGDGVRLFDHPGGNTVALERIAVSHAPLATNVWYRVER</sequence>
<dbReference type="SUPFAM" id="SSF53597">
    <property type="entry name" value="Dihydrofolate reductase-like"/>
    <property type="match status" value="1"/>
</dbReference>
<dbReference type="InterPro" id="IPR002734">
    <property type="entry name" value="RibDG_C"/>
</dbReference>
<reference evidence="2" key="1">
    <citation type="submission" date="2023-03" db="EMBL/GenBank/DDBJ databases">
        <title>Amycolatopsis taiwanensis NBRC 103393.</title>
        <authorList>
            <person name="Ichikawa N."/>
            <person name="Sato H."/>
            <person name="Tonouchi N."/>
        </authorList>
    </citation>
    <scope>NUCLEOTIDE SEQUENCE</scope>
    <source>
        <strain evidence="2">NBRC 103393</strain>
    </source>
</reference>
<evidence type="ECO:0000259" key="1">
    <source>
        <dbReference type="Pfam" id="PF01872"/>
    </source>
</evidence>
<dbReference type="GO" id="GO:0008703">
    <property type="term" value="F:5-amino-6-(5-phosphoribosylamino)uracil reductase activity"/>
    <property type="evidence" value="ECO:0007669"/>
    <property type="project" value="InterPro"/>
</dbReference>
<proteinExistence type="predicted"/>
<accession>A0A9W6R803</accession>
<dbReference type="RefSeq" id="WP_285488827.1">
    <property type="nucleotide sequence ID" value="NZ_BSTI01000015.1"/>
</dbReference>
<dbReference type="InterPro" id="IPR024072">
    <property type="entry name" value="DHFR-like_dom_sf"/>
</dbReference>
<comment type="caution">
    <text evidence="2">The sequence shown here is derived from an EMBL/GenBank/DDBJ whole genome shotgun (WGS) entry which is preliminary data.</text>
</comment>